<feature type="region of interest" description="Disordered" evidence="1">
    <location>
        <begin position="1"/>
        <end position="22"/>
    </location>
</feature>
<accession>A0A1D6GKQ6</accession>
<reference evidence="3" key="4">
    <citation type="submission" date="2021-05" db="UniProtKB">
        <authorList>
            <consortium name="EnsemblPlants"/>
        </authorList>
    </citation>
    <scope>IDENTIFICATION</scope>
    <source>
        <strain evidence="3">cv. B73</strain>
    </source>
</reference>
<reference evidence="2" key="2">
    <citation type="submission" date="2015-12" db="EMBL/GenBank/DDBJ databases">
        <title>Update maize B73 reference genome by single molecule sequencing technologies.</title>
        <authorList>
            <consortium name="Maize Genome Sequencing Project"/>
            <person name="Ware D."/>
        </authorList>
    </citation>
    <scope>NUCLEOTIDE SEQUENCE</scope>
    <source>
        <tissue evidence="2">Seedling</tissue>
    </source>
</reference>
<dbReference type="EnsemblPlants" id="Zm00001eb217830_T001">
    <property type="protein sequence ID" value="Zm00001eb217830_P001"/>
    <property type="gene ID" value="Zm00001eb217830"/>
</dbReference>
<reference evidence="3" key="3">
    <citation type="submission" date="2019-07" db="EMBL/GenBank/DDBJ databases">
        <authorList>
            <person name="Seetharam A."/>
            <person name="Woodhouse M."/>
            <person name="Cannon E."/>
        </authorList>
    </citation>
    <scope>NUCLEOTIDE SEQUENCE [LARGE SCALE GENOMIC DNA]</scope>
    <source>
        <strain evidence="3">cv. B73</strain>
    </source>
</reference>
<keyword evidence="4" id="KW-1185">Reference proteome</keyword>
<gene>
    <name evidence="2" type="ORF">ZEAMMB73_Zm00001d013592</name>
</gene>
<evidence type="ECO:0000256" key="1">
    <source>
        <dbReference type="SAM" id="MobiDB-lite"/>
    </source>
</evidence>
<name>A0A1D6GKQ6_MAIZE</name>
<dbReference type="AlphaFoldDB" id="A0A1D6GKQ6"/>
<evidence type="ECO:0000313" key="2">
    <source>
        <dbReference type="EMBL" id="AQK63916.1"/>
    </source>
</evidence>
<dbReference type="Gramene" id="Zm00001eb217830_T001">
    <property type="protein sequence ID" value="Zm00001eb217830_P001"/>
    <property type="gene ID" value="Zm00001eb217830"/>
</dbReference>
<sequence>MPCHAMPRTISSRGDDAASPVPDAMMLSQSINWIGRCMCRSLDRDGSSPYERLCRLAAGDAGIPGSRAPTRCLTDCEGTGRRTAQASERAVDTWELLATAYG</sequence>
<dbReference type="Proteomes" id="UP000007305">
    <property type="component" value="Chromosome 5"/>
</dbReference>
<proteinExistence type="predicted"/>
<protein>
    <submittedName>
        <fullName evidence="2 3">Uncharacterized protein</fullName>
    </submittedName>
</protein>
<evidence type="ECO:0000313" key="3">
    <source>
        <dbReference type="EnsemblPlants" id="Zm00001eb217830_P001"/>
    </source>
</evidence>
<dbReference type="EMBL" id="CM000781">
    <property type="protein sequence ID" value="AQK63916.1"/>
    <property type="molecule type" value="Genomic_DNA"/>
</dbReference>
<evidence type="ECO:0000313" key="4">
    <source>
        <dbReference type="Proteomes" id="UP000007305"/>
    </source>
</evidence>
<organism evidence="3 4">
    <name type="scientific">Zea mays</name>
    <name type="common">Maize</name>
    <dbReference type="NCBI Taxonomy" id="4577"/>
    <lineage>
        <taxon>Eukaryota</taxon>
        <taxon>Viridiplantae</taxon>
        <taxon>Streptophyta</taxon>
        <taxon>Embryophyta</taxon>
        <taxon>Tracheophyta</taxon>
        <taxon>Spermatophyta</taxon>
        <taxon>Magnoliopsida</taxon>
        <taxon>Liliopsida</taxon>
        <taxon>Poales</taxon>
        <taxon>Poaceae</taxon>
        <taxon>PACMAD clade</taxon>
        <taxon>Panicoideae</taxon>
        <taxon>Andropogonodae</taxon>
        <taxon>Andropogoneae</taxon>
        <taxon>Tripsacinae</taxon>
        <taxon>Zea</taxon>
    </lineage>
</organism>
<reference evidence="4" key="1">
    <citation type="journal article" date="2009" name="Science">
        <title>The B73 maize genome: complexity, diversity, and dynamics.</title>
        <authorList>
            <person name="Schnable P.S."/>
            <person name="Ware D."/>
            <person name="Fulton R.S."/>
            <person name="Stein J.C."/>
            <person name="Wei F."/>
            <person name="Pasternak S."/>
            <person name="Liang C."/>
            <person name="Zhang J."/>
            <person name="Fulton L."/>
            <person name="Graves T.A."/>
            <person name="Minx P."/>
            <person name="Reily A.D."/>
            <person name="Courtney L."/>
            <person name="Kruchowski S.S."/>
            <person name="Tomlinson C."/>
            <person name="Strong C."/>
            <person name="Delehaunty K."/>
            <person name="Fronick C."/>
            <person name="Courtney B."/>
            <person name="Rock S.M."/>
            <person name="Belter E."/>
            <person name="Du F."/>
            <person name="Kim K."/>
            <person name="Abbott R.M."/>
            <person name="Cotton M."/>
            <person name="Levy A."/>
            <person name="Marchetto P."/>
            <person name="Ochoa K."/>
            <person name="Jackson S.M."/>
            <person name="Gillam B."/>
            <person name="Chen W."/>
            <person name="Yan L."/>
            <person name="Higginbotham J."/>
            <person name="Cardenas M."/>
            <person name="Waligorski J."/>
            <person name="Applebaum E."/>
            <person name="Phelps L."/>
            <person name="Falcone J."/>
            <person name="Kanchi K."/>
            <person name="Thane T."/>
            <person name="Scimone A."/>
            <person name="Thane N."/>
            <person name="Henke J."/>
            <person name="Wang T."/>
            <person name="Ruppert J."/>
            <person name="Shah N."/>
            <person name="Rotter K."/>
            <person name="Hodges J."/>
            <person name="Ingenthron E."/>
            <person name="Cordes M."/>
            <person name="Kohlberg S."/>
            <person name="Sgro J."/>
            <person name="Delgado B."/>
            <person name="Mead K."/>
            <person name="Chinwalla A."/>
            <person name="Leonard S."/>
            <person name="Crouse K."/>
            <person name="Collura K."/>
            <person name="Kudrna D."/>
            <person name="Currie J."/>
            <person name="He R."/>
            <person name="Angelova A."/>
            <person name="Rajasekar S."/>
            <person name="Mueller T."/>
            <person name="Lomeli R."/>
            <person name="Scara G."/>
            <person name="Ko A."/>
            <person name="Delaney K."/>
            <person name="Wissotski M."/>
            <person name="Lopez G."/>
            <person name="Campos D."/>
            <person name="Braidotti M."/>
            <person name="Ashley E."/>
            <person name="Golser W."/>
            <person name="Kim H."/>
            <person name="Lee S."/>
            <person name="Lin J."/>
            <person name="Dujmic Z."/>
            <person name="Kim W."/>
            <person name="Talag J."/>
            <person name="Zuccolo A."/>
            <person name="Fan C."/>
            <person name="Sebastian A."/>
            <person name="Kramer M."/>
            <person name="Spiegel L."/>
            <person name="Nascimento L."/>
            <person name="Zutavern T."/>
            <person name="Miller B."/>
            <person name="Ambroise C."/>
            <person name="Muller S."/>
            <person name="Spooner W."/>
            <person name="Narechania A."/>
            <person name="Ren L."/>
            <person name="Wei S."/>
            <person name="Kumari S."/>
            <person name="Faga B."/>
            <person name="Levy M.J."/>
            <person name="McMahan L."/>
            <person name="Van Buren P."/>
            <person name="Vaughn M.W."/>
            <person name="Ying K."/>
            <person name="Yeh C.-T."/>
            <person name="Emrich S.J."/>
            <person name="Jia Y."/>
            <person name="Kalyanaraman A."/>
            <person name="Hsia A.-P."/>
            <person name="Barbazuk W.B."/>
            <person name="Baucom R.S."/>
            <person name="Brutnell T.P."/>
            <person name="Carpita N.C."/>
            <person name="Chaparro C."/>
            <person name="Chia J.-M."/>
            <person name="Deragon J.-M."/>
            <person name="Estill J.C."/>
            <person name="Fu Y."/>
            <person name="Jeddeloh J.A."/>
            <person name="Han Y."/>
            <person name="Lee H."/>
            <person name="Li P."/>
            <person name="Lisch D.R."/>
            <person name="Liu S."/>
            <person name="Liu Z."/>
            <person name="Nagel D.H."/>
            <person name="McCann M.C."/>
            <person name="SanMiguel P."/>
            <person name="Myers A.M."/>
            <person name="Nettleton D."/>
            <person name="Nguyen J."/>
            <person name="Penning B.W."/>
            <person name="Ponnala L."/>
            <person name="Schneider K.L."/>
            <person name="Schwartz D.C."/>
            <person name="Sharma A."/>
            <person name="Soderlund C."/>
            <person name="Springer N.M."/>
            <person name="Sun Q."/>
            <person name="Wang H."/>
            <person name="Waterman M."/>
            <person name="Westerman R."/>
            <person name="Wolfgruber T.K."/>
            <person name="Yang L."/>
            <person name="Yu Y."/>
            <person name="Zhang L."/>
            <person name="Zhou S."/>
            <person name="Zhu Q."/>
            <person name="Bennetzen J.L."/>
            <person name="Dawe R.K."/>
            <person name="Jiang J."/>
            <person name="Jiang N."/>
            <person name="Presting G.G."/>
            <person name="Wessler S.R."/>
            <person name="Aluru S."/>
            <person name="Martienssen R.A."/>
            <person name="Clifton S.W."/>
            <person name="McCombie W.R."/>
            <person name="Wing R.A."/>
            <person name="Wilson R.K."/>
        </authorList>
    </citation>
    <scope>NUCLEOTIDE SEQUENCE [LARGE SCALE GENOMIC DNA]</scope>
    <source>
        <strain evidence="4">cv. B73</strain>
    </source>
</reference>
<dbReference type="ExpressionAtlas" id="A0A1D6GKQ6">
    <property type="expression patterns" value="baseline"/>
</dbReference>